<accession>A0A7S0JEB5</accession>
<gene>
    <name evidence="2" type="ORF">CLEP1334_LOCUS24244</name>
</gene>
<sequence>MPPPDDISDEVLLKIVLQETTDEETNALVWKYLGYRRSTQTDAWDATFVFPKWAERYPQPPDLIGVTRTYTREVDEPVLRAVQSLQRSVPTEHKKGLVRTLKPLGWSGYILDGLTPNKTRRAQVANWLLYYRTALHGVPLDELQRRKAERAAVEAQAPARPPTGTTKQGVI</sequence>
<dbReference type="AlphaFoldDB" id="A0A7S0JEB5"/>
<dbReference type="Pfam" id="PF08853">
    <property type="entry name" value="DUF1823"/>
    <property type="match status" value="1"/>
</dbReference>
<reference evidence="2" key="1">
    <citation type="submission" date="2021-01" db="EMBL/GenBank/DDBJ databases">
        <authorList>
            <person name="Corre E."/>
            <person name="Pelletier E."/>
            <person name="Niang G."/>
            <person name="Scheremetjew M."/>
            <person name="Finn R."/>
            <person name="Kale V."/>
            <person name="Holt S."/>
            <person name="Cochrane G."/>
            <person name="Meng A."/>
            <person name="Brown T."/>
            <person name="Cohen L."/>
        </authorList>
    </citation>
    <scope>NUCLEOTIDE SEQUENCE</scope>
    <source>
        <strain evidence="2">RCC1130</strain>
    </source>
</reference>
<protein>
    <submittedName>
        <fullName evidence="2">Uncharacterized protein</fullName>
    </submittedName>
</protein>
<organism evidence="2">
    <name type="scientific">Calcidiscus leptoporus</name>
    <dbReference type="NCBI Taxonomy" id="127549"/>
    <lineage>
        <taxon>Eukaryota</taxon>
        <taxon>Haptista</taxon>
        <taxon>Haptophyta</taxon>
        <taxon>Prymnesiophyceae</taxon>
        <taxon>Coccolithales</taxon>
        <taxon>Calcidiscaceae</taxon>
        <taxon>Calcidiscus</taxon>
    </lineage>
</organism>
<feature type="region of interest" description="Disordered" evidence="1">
    <location>
        <begin position="149"/>
        <end position="171"/>
    </location>
</feature>
<dbReference type="Gene3D" id="1.10.418.90">
    <property type="entry name" value="Protein of unknown function DUF1823"/>
    <property type="match status" value="1"/>
</dbReference>
<evidence type="ECO:0000313" key="2">
    <source>
        <dbReference type="EMBL" id="CAD8548954.1"/>
    </source>
</evidence>
<proteinExistence type="predicted"/>
<dbReference type="EMBL" id="HBER01048320">
    <property type="protein sequence ID" value="CAD8548954.1"/>
    <property type="molecule type" value="Transcribed_RNA"/>
</dbReference>
<evidence type="ECO:0000256" key="1">
    <source>
        <dbReference type="SAM" id="MobiDB-lite"/>
    </source>
</evidence>
<name>A0A7S0JEB5_9EUKA</name>
<dbReference type="InterPro" id="IPR014952">
    <property type="entry name" value="DUF1823"/>
</dbReference>